<dbReference type="EMBL" id="LAZR01001746">
    <property type="protein sequence ID" value="KKN39736.1"/>
    <property type="molecule type" value="Genomic_DNA"/>
</dbReference>
<dbReference type="Pfam" id="PF03237">
    <property type="entry name" value="Terminase_6N"/>
    <property type="match status" value="1"/>
</dbReference>
<dbReference type="Gene3D" id="3.40.50.300">
    <property type="entry name" value="P-loop containing nucleotide triphosphate hydrolases"/>
    <property type="match status" value="1"/>
</dbReference>
<accession>A0A0F9SRR7</accession>
<proteinExistence type="predicted"/>
<organism evidence="1">
    <name type="scientific">marine sediment metagenome</name>
    <dbReference type="NCBI Taxonomy" id="412755"/>
    <lineage>
        <taxon>unclassified sequences</taxon>
        <taxon>metagenomes</taxon>
        <taxon>ecological metagenomes</taxon>
    </lineage>
</organism>
<dbReference type="InterPro" id="IPR027417">
    <property type="entry name" value="P-loop_NTPase"/>
</dbReference>
<name>A0A0F9SRR7_9ZZZZ</name>
<comment type="caution">
    <text evidence="1">The sequence shown here is derived from an EMBL/GenBank/DDBJ whole genome shotgun (WGS) entry which is preliminary data.</text>
</comment>
<sequence length="441" mass="49478">MPKVTIELPKLHSGRNNSGGQIAVARNPARFKVIVCGRRWGKTTLGVHQSLDTGLRGGRVWWVAPTYKVAFVGWRMLKRLANRIPGAEIREGDRWVALPGGGEVWIKSADDPDSLRGEGLDGVVLDEVAQIKQAAWTEALSPALTDKKGWAIFIGTPKGKNWLYRLWQIAEKQPDWARWQKPTIDNPYIDVKEIERARRESTSINIFRQEYEADFGASQLQVYPDFDPVFHKWKWKIPQFKAFVGGLDFGGTSVGSHKSAGIFGGVTEADFLVELYEFEQSGSRVAEHQLNWMAECEARAKVLQRSLNHRPANNYHWYADRSQSGFIGVVAASGYSITPSLGGRNSVNSGVALVQGRLQVRGDGFSRIYYAPELTAFPAAMERYRYPEFTEEEVLEKPLQPNPLKVQDDMADGIRYQVEGLDAMVVGDPQELYKNLLPAVI</sequence>
<reference evidence="1" key="1">
    <citation type="journal article" date="2015" name="Nature">
        <title>Complex archaea that bridge the gap between prokaryotes and eukaryotes.</title>
        <authorList>
            <person name="Spang A."/>
            <person name="Saw J.H."/>
            <person name="Jorgensen S.L."/>
            <person name="Zaremba-Niedzwiedzka K."/>
            <person name="Martijn J."/>
            <person name="Lind A.E."/>
            <person name="van Eijk R."/>
            <person name="Schleper C."/>
            <person name="Guy L."/>
            <person name="Ettema T.J."/>
        </authorList>
    </citation>
    <scope>NUCLEOTIDE SEQUENCE</scope>
</reference>
<dbReference type="AlphaFoldDB" id="A0A0F9SRR7"/>
<dbReference type="Gene3D" id="3.30.420.280">
    <property type="match status" value="1"/>
</dbReference>
<evidence type="ECO:0000313" key="1">
    <source>
        <dbReference type="EMBL" id="KKN39736.1"/>
    </source>
</evidence>
<protein>
    <submittedName>
        <fullName evidence="1">Uncharacterized protein</fullName>
    </submittedName>
</protein>
<gene>
    <name evidence="1" type="ORF">LCGC14_0740500</name>
</gene>